<dbReference type="InterPro" id="IPR005380">
    <property type="entry name" value="XS_domain"/>
</dbReference>
<evidence type="ECO:0008006" key="6">
    <source>
        <dbReference type="Google" id="ProtNLM"/>
    </source>
</evidence>
<dbReference type="Gramene" id="KFK36321">
    <property type="protein sequence ID" value="KFK36321"/>
    <property type="gene ID" value="AALP_AA4G107500"/>
</dbReference>
<dbReference type="InterPro" id="IPR045177">
    <property type="entry name" value="FDM1-5/IDN2"/>
</dbReference>
<dbReference type="GO" id="GO:0080188">
    <property type="term" value="P:gene silencing by siRNA-directed DNA methylation"/>
    <property type="evidence" value="ECO:0007669"/>
    <property type="project" value="InterPro"/>
</dbReference>
<feature type="domain" description="XS" evidence="2">
    <location>
        <begin position="9"/>
        <end position="122"/>
    </location>
</feature>
<organism evidence="4 5">
    <name type="scientific">Arabis alpina</name>
    <name type="common">Alpine rock-cress</name>
    <dbReference type="NCBI Taxonomy" id="50452"/>
    <lineage>
        <taxon>Eukaryota</taxon>
        <taxon>Viridiplantae</taxon>
        <taxon>Streptophyta</taxon>
        <taxon>Embryophyta</taxon>
        <taxon>Tracheophyta</taxon>
        <taxon>Spermatophyta</taxon>
        <taxon>Magnoliopsida</taxon>
        <taxon>eudicotyledons</taxon>
        <taxon>Gunneridae</taxon>
        <taxon>Pentapetalae</taxon>
        <taxon>rosids</taxon>
        <taxon>malvids</taxon>
        <taxon>Brassicales</taxon>
        <taxon>Brassicaceae</taxon>
        <taxon>Arabideae</taxon>
        <taxon>Arabis</taxon>
    </lineage>
</organism>
<evidence type="ECO:0000313" key="5">
    <source>
        <dbReference type="Proteomes" id="UP000029120"/>
    </source>
</evidence>
<protein>
    <recommendedName>
        <fullName evidence="6">XS domain-containing protein</fullName>
    </recommendedName>
</protein>
<sequence>MKEKECCDEEKFVFPWVGVLANLPTEIDNKTGQRIGKSLSTLRDELTRKGFNPTRVAPIWNFEGHSGFALVEFKKDFGGFENAMKFERSYELDGHGKIAYECGIHLSDEKLYGWVAREDDYNEGGIVGKRLKKKGVLQSLSQIQAEEERKMKQLVESMSQSIEMKKICKQELEEKLEKTLDQTSCVLEDLALHYLHLNRTYEEKETEKMQEHVQRLYQQIQLDHEESMLELEKKRKKLEERARKIEQQANINEAEMEKSRLEREMKEKEELHERIMEMEAKLNDTQELELKMEIEKHMVGSDGDALVKLAKTRIELEAKETVLQSKMMTLTQKERMTNYEYQDARKEMIELWNSKEDLMSGENIRVKIMGQLNPEPFIAAVKRKHGGSKSRIEKMAMELCSWWEGHIRDVHWRPFKVDVSDGEPKIVVDKNDEELVKLKNNYGQEVYNEVVRARLEKEEPNASELWNYEQNRKATLEEAAEVMLKVRSSRKRI</sequence>
<dbReference type="Gene3D" id="3.30.70.2890">
    <property type="entry name" value="XS domain"/>
    <property type="match status" value="1"/>
</dbReference>
<dbReference type="AlphaFoldDB" id="A0A087H2G9"/>
<dbReference type="PANTHER" id="PTHR21596">
    <property type="entry name" value="RIBONUCLEASE P SUBUNIT P38"/>
    <property type="match status" value="1"/>
</dbReference>
<dbReference type="Pfam" id="PF03468">
    <property type="entry name" value="XS"/>
    <property type="match status" value="1"/>
</dbReference>
<accession>A0A087H2G9</accession>
<keyword evidence="1" id="KW-0175">Coiled coil</keyword>
<evidence type="ECO:0000259" key="2">
    <source>
        <dbReference type="Pfam" id="PF03468"/>
    </source>
</evidence>
<dbReference type="OrthoDB" id="1892195at2759"/>
<dbReference type="EMBL" id="CM002872">
    <property type="protein sequence ID" value="KFK36321.1"/>
    <property type="molecule type" value="Genomic_DNA"/>
</dbReference>
<feature type="coiled-coil region" evidence="1">
    <location>
        <begin position="137"/>
        <end position="182"/>
    </location>
</feature>
<dbReference type="eggNOG" id="ENOG502QRE8">
    <property type="taxonomic scope" value="Eukaryota"/>
</dbReference>
<dbReference type="InterPro" id="IPR005379">
    <property type="entry name" value="FDM1-5/IDN2_XH"/>
</dbReference>
<evidence type="ECO:0000259" key="3">
    <source>
        <dbReference type="Pfam" id="PF03469"/>
    </source>
</evidence>
<name>A0A087H2G9_ARAAL</name>
<dbReference type="InterPro" id="IPR038588">
    <property type="entry name" value="XS_domain_sf"/>
</dbReference>
<dbReference type="OMA" id="SEMEECA"/>
<reference evidence="5" key="1">
    <citation type="journal article" date="2015" name="Nat. Plants">
        <title>Genome expansion of Arabis alpina linked with retrotransposition and reduced symmetric DNA methylation.</title>
        <authorList>
            <person name="Willing E.M."/>
            <person name="Rawat V."/>
            <person name="Mandakova T."/>
            <person name="Maumus F."/>
            <person name="James G.V."/>
            <person name="Nordstroem K.J."/>
            <person name="Becker C."/>
            <person name="Warthmann N."/>
            <person name="Chica C."/>
            <person name="Szarzynska B."/>
            <person name="Zytnicki M."/>
            <person name="Albani M.C."/>
            <person name="Kiefer C."/>
            <person name="Bergonzi S."/>
            <person name="Castaings L."/>
            <person name="Mateos J.L."/>
            <person name="Berns M.C."/>
            <person name="Bujdoso N."/>
            <person name="Piofczyk T."/>
            <person name="de Lorenzo L."/>
            <person name="Barrero-Sicilia C."/>
            <person name="Mateos I."/>
            <person name="Piednoel M."/>
            <person name="Hagmann J."/>
            <person name="Chen-Min-Tao R."/>
            <person name="Iglesias-Fernandez R."/>
            <person name="Schuster S.C."/>
            <person name="Alonso-Blanco C."/>
            <person name="Roudier F."/>
            <person name="Carbonero P."/>
            <person name="Paz-Ares J."/>
            <person name="Davis S.J."/>
            <person name="Pecinka A."/>
            <person name="Quesneville H."/>
            <person name="Colot V."/>
            <person name="Lysak M.A."/>
            <person name="Weigel D."/>
            <person name="Coupland G."/>
            <person name="Schneeberger K."/>
        </authorList>
    </citation>
    <scope>NUCLEOTIDE SEQUENCE [LARGE SCALE GENOMIC DNA]</scope>
    <source>
        <strain evidence="5">cv. Pajares</strain>
    </source>
</reference>
<gene>
    <name evidence="4" type="ordered locus">AALP_Aa4g107500</name>
</gene>
<proteinExistence type="predicted"/>
<dbReference type="Pfam" id="PF03469">
    <property type="entry name" value="XH"/>
    <property type="match status" value="1"/>
</dbReference>
<keyword evidence="5" id="KW-1185">Reference proteome</keyword>
<evidence type="ECO:0000256" key="1">
    <source>
        <dbReference type="SAM" id="Coils"/>
    </source>
</evidence>
<evidence type="ECO:0000313" key="4">
    <source>
        <dbReference type="EMBL" id="KFK36321.1"/>
    </source>
</evidence>
<dbReference type="PANTHER" id="PTHR21596:SF54">
    <property type="entry name" value="TRANSCRIPTION REGULATOR-LIKE"/>
    <property type="match status" value="1"/>
</dbReference>
<dbReference type="Proteomes" id="UP000029120">
    <property type="component" value="Chromosome 4"/>
</dbReference>
<feature type="coiled-coil region" evidence="1">
    <location>
        <begin position="221"/>
        <end position="295"/>
    </location>
</feature>
<feature type="domain" description="Factor of DNA methylation 1-5/IDN2" evidence="3">
    <location>
        <begin position="367"/>
        <end position="491"/>
    </location>
</feature>